<dbReference type="KEGG" id="fil:BN1229_v1_1270"/>
<dbReference type="InterPro" id="IPR029058">
    <property type="entry name" value="AB_hydrolase_fold"/>
</dbReference>
<keyword evidence="1" id="KW-0812">Transmembrane</keyword>
<feature type="transmembrane region" description="Helical" evidence="1">
    <location>
        <begin position="300"/>
        <end position="320"/>
    </location>
</feature>
<dbReference type="Proteomes" id="UP000033187">
    <property type="component" value="Chromosome 1"/>
</dbReference>
<feature type="transmembrane region" description="Helical" evidence="1">
    <location>
        <begin position="259"/>
        <end position="280"/>
    </location>
</feature>
<feature type="transmembrane region" description="Helical" evidence="1">
    <location>
        <begin position="327"/>
        <end position="346"/>
    </location>
</feature>
<keyword evidence="1" id="KW-0472">Membrane</keyword>
<dbReference type="OrthoDB" id="5188517at2"/>
<organism evidence="2 3">
    <name type="scientific">Candidatus Filomicrobium marinum</name>
    <dbReference type="NCBI Taxonomy" id="1608628"/>
    <lineage>
        <taxon>Bacteria</taxon>
        <taxon>Pseudomonadati</taxon>
        <taxon>Pseudomonadota</taxon>
        <taxon>Alphaproteobacteria</taxon>
        <taxon>Hyphomicrobiales</taxon>
        <taxon>Hyphomicrobiaceae</taxon>
        <taxon>Filomicrobium</taxon>
    </lineage>
</organism>
<sequence>MFKRLFRQRSEALDNLPADGPIVITVHGTNDADVRDDGMRWWQQGSRFTTRLVEKLGELGFSGAHILPVHWSGANSDHDRLIAAEELSRVLTSLERSGRPHAVIGHSHGGNVVMEALALRRRRQPLSSVITFGTPFFVRRLKPIAALIAIFQVLLGLVVAPVMAWFLASSFTSGTNKIVEAVILFGGLIIFSLWSLRRGFLELSRAGWTRRHSAHAIHPQNWLVVHSPRDEAMRLLEAAADISPDYVTVASAIRSISRLSTVVGVAAVIIFFGATWSYFLEPIITKANAGEFGIGMAADLTFLLIVPVIFSVIVFVIRLVARLGGGWLYASVLNFLIHGSLMGAAYGGDARFRLTHVVRTPPYVSRAEESRIDATNLGGIDETAILNSAQDLYQTLIAQDGAEVGFGDPDKLWKRLSDALYHNAYMRDENVIANTADHIASRWSR</sequence>
<proteinExistence type="predicted"/>
<feature type="transmembrane region" description="Helical" evidence="1">
    <location>
        <begin position="144"/>
        <end position="166"/>
    </location>
</feature>
<gene>
    <name evidence="2" type="ORF">YBN1229_v1_1268</name>
</gene>
<accession>A0A0D6JDX3</accession>
<keyword evidence="3" id="KW-1185">Reference proteome</keyword>
<dbReference type="RefSeq" id="WP_046477342.1">
    <property type="nucleotide sequence ID" value="NZ_LN829118.1"/>
</dbReference>
<dbReference type="EMBL" id="LN829119">
    <property type="protein sequence ID" value="CPR17465.1"/>
    <property type="molecule type" value="Genomic_DNA"/>
</dbReference>
<name>A0A0D6JDX3_9HYPH</name>
<evidence type="ECO:0000256" key="1">
    <source>
        <dbReference type="SAM" id="Phobius"/>
    </source>
</evidence>
<feature type="transmembrane region" description="Helical" evidence="1">
    <location>
        <begin position="178"/>
        <end position="196"/>
    </location>
</feature>
<dbReference type="SUPFAM" id="SSF53474">
    <property type="entry name" value="alpha/beta-Hydrolases"/>
    <property type="match status" value="1"/>
</dbReference>
<dbReference type="KEGG" id="fiy:BN1229_v1_1268"/>
<evidence type="ECO:0000313" key="2">
    <source>
        <dbReference type="EMBL" id="CPR17465.1"/>
    </source>
</evidence>
<keyword evidence="1" id="KW-1133">Transmembrane helix</keyword>
<evidence type="ECO:0000313" key="3">
    <source>
        <dbReference type="Proteomes" id="UP000033187"/>
    </source>
</evidence>
<dbReference type="AlphaFoldDB" id="A0A0D6JDX3"/>
<dbReference type="Gene3D" id="3.40.50.1820">
    <property type="entry name" value="alpha/beta hydrolase"/>
    <property type="match status" value="1"/>
</dbReference>
<reference evidence="3" key="1">
    <citation type="submission" date="2015-02" db="EMBL/GenBank/DDBJ databases">
        <authorList>
            <person name="Chooi Y.-H."/>
        </authorList>
    </citation>
    <scope>NUCLEOTIDE SEQUENCE [LARGE SCALE GENOMIC DNA]</scope>
    <source>
        <strain evidence="3">strain Y</strain>
    </source>
</reference>
<protein>
    <submittedName>
        <fullName evidence="2">Uncharacterized protein</fullName>
    </submittedName>
</protein>